<evidence type="ECO:0000313" key="8">
    <source>
        <dbReference type="Proteomes" id="UP000286482"/>
    </source>
</evidence>
<dbReference type="InterPro" id="IPR050490">
    <property type="entry name" value="Bact_solute-bd_prot1"/>
</dbReference>
<dbReference type="Proteomes" id="UP000286482">
    <property type="component" value="Unassembled WGS sequence"/>
</dbReference>
<proteinExistence type="inferred from homology"/>
<dbReference type="PANTHER" id="PTHR43649:SF28">
    <property type="entry name" value="BINDING PROTEIN COMPONENT OF ABC SUGAR TRANSPORTER-RELATED"/>
    <property type="match status" value="1"/>
</dbReference>
<sequence>MADEIELLHWWTSKSEAGAVLALEKAITEQGYTWKPFSISGGGGENAMTVLKTRAISGNPPTAAQIKGDEIKEWAKLSFLMPLDGIAAEQDWEAIIPPIILERARFEDHFYAVPFNIHRVNWLWANPMVFEQAGAEIPHSIEAFFVAADKLEQAGFIPLAHGLQDWQNATIFEAIALSVLGHEKYLKAFFELDASIIESEDMVQVFKYFKQIRSYIDKGARNRQWNEASQLLIQGKAGMQIMGDWAKGEFTASGKVPGVDIVCAAVFGTDDMFSLNSDSLAIFKGGKGEDSSMQLALAKAVLDKDFQIDFNRHKGSIPVRQDIDLSDFDTCSQESSRAFKQGELTGALVPSFAHGLANSSAVQNAIFDIVNRYFNNPEASPEQTVLQLSRAVKAVR</sequence>
<gene>
    <name evidence="7" type="ORF">DBZ36_01065</name>
</gene>
<dbReference type="EMBL" id="RAQO01000001">
    <property type="protein sequence ID" value="RKF22311.1"/>
    <property type="molecule type" value="Genomic_DNA"/>
</dbReference>
<name>A0A420ENR6_9ALTE</name>
<evidence type="ECO:0000313" key="7">
    <source>
        <dbReference type="EMBL" id="RKF22311.1"/>
    </source>
</evidence>
<evidence type="ECO:0000256" key="6">
    <source>
        <dbReference type="ARBA" id="ARBA00049753"/>
    </source>
</evidence>
<keyword evidence="3" id="KW-0813">Transport</keyword>
<evidence type="ECO:0000256" key="4">
    <source>
        <dbReference type="ARBA" id="ARBA00022729"/>
    </source>
</evidence>
<reference evidence="7 8" key="1">
    <citation type="submission" date="2018-09" db="EMBL/GenBank/DDBJ databases">
        <authorList>
            <person name="Wang Z."/>
        </authorList>
    </citation>
    <scope>NUCLEOTIDE SEQUENCE [LARGE SCALE GENOMIC DNA]</scope>
    <source>
        <strain evidence="7 8">ALS 81</strain>
    </source>
</reference>
<evidence type="ECO:0000256" key="2">
    <source>
        <dbReference type="ARBA" id="ARBA00008520"/>
    </source>
</evidence>
<accession>A0A420ENR6</accession>
<dbReference type="PANTHER" id="PTHR43649">
    <property type="entry name" value="ARABINOSE-BINDING PROTEIN-RELATED"/>
    <property type="match status" value="1"/>
</dbReference>
<comment type="subcellular location">
    <subcellularLocation>
        <location evidence="1">Periplasm</location>
    </subcellularLocation>
</comment>
<dbReference type="Gene3D" id="3.40.190.10">
    <property type="entry name" value="Periplasmic binding protein-like II"/>
    <property type="match status" value="2"/>
</dbReference>
<keyword evidence="8" id="KW-1185">Reference proteome</keyword>
<dbReference type="AlphaFoldDB" id="A0A420ENR6"/>
<protein>
    <recommendedName>
        <fullName evidence="6">Probable sugar-binding periplasmic protein</fullName>
    </recommendedName>
</protein>
<dbReference type="InterPro" id="IPR006059">
    <property type="entry name" value="SBP"/>
</dbReference>
<evidence type="ECO:0000256" key="3">
    <source>
        <dbReference type="ARBA" id="ARBA00022448"/>
    </source>
</evidence>
<evidence type="ECO:0000256" key="1">
    <source>
        <dbReference type="ARBA" id="ARBA00004418"/>
    </source>
</evidence>
<comment type="function">
    <text evidence="5">Part of a binding-protein-dependent transport system for a sugar.</text>
</comment>
<dbReference type="SUPFAM" id="SSF53850">
    <property type="entry name" value="Periplasmic binding protein-like II"/>
    <property type="match status" value="1"/>
</dbReference>
<comment type="caution">
    <text evidence="7">The sequence shown here is derived from an EMBL/GenBank/DDBJ whole genome shotgun (WGS) entry which is preliminary data.</text>
</comment>
<dbReference type="OrthoDB" id="5580590at2"/>
<dbReference type="GO" id="GO:0042597">
    <property type="term" value="C:periplasmic space"/>
    <property type="evidence" value="ECO:0007669"/>
    <property type="project" value="UniProtKB-SubCell"/>
</dbReference>
<dbReference type="Pfam" id="PF01547">
    <property type="entry name" value="SBP_bac_1"/>
    <property type="match status" value="1"/>
</dbReference>
<comment type="similarity">
    <text evidence="2">Belongs to the bacterial solute-binding protein 1 family.</text>
</comment>
<organism evidence="7 8">
    <name type="scientific">Alginatibacterium sediminis</name>
    <dbReference type="NCBI Taxonomy" id="2164068"/>
    <lineage>
        <taxon>Bacteria</taxon>
        <taxon>Pseudomonadati</taxon>
        <taxon>Pseudomonadota</taxon>
        <taxon>Gammaproteobacteria</taxon>
        <taxon>Alteromonadales</taxon>
        <taxon>Alteromonadaceae</taxon>
        <taxon>Alginatibacterium</taxon>
    </lineage>
</organism>
<evidence type="ECO:0000256" key="5">
    <source>
        <dbReference type="ARBA" id="ARBA00049629"/>
    </source>
</evidence>
<keyword evidence="4" id="KW-0732">Signal</keyword>